<keyword evidence="4 6" id="KW-0472">Membrane</keyword>
<evidence type="ECO:0000256" key="5">
    <source>
        <dbReference type="SAM" id="MobiDB-lite"/>
    </source>
</evidence>
<evidence type="ECO:0000256" key="6">
    <source>
        <dbReference type="SAM" id="Phobius"/>
    </source>
</evidence>
<dbReference type="EMBL" id="CP151512">
    <property type="protein sequence ID" value="WZN65641.1"/>
    <property type="molecule type" value="Genomic_DNA"/>
</dbReference>
<feature type="transmembrane region" description="Helical" evidence="6">
    <location>
        <begin position="245"/>
        <end position="266"/>
    </location>
</feature>
<sequence length="370" mass="39248">MRTAWPSFGLLPVVEPRQKPTTAGGGSDSLVALGSALLYGVTAISMNFVNKATLMHFPYSATILLCQMVTGIVVVLGLKRLRVVDIRPLEMSKCIDLLPLVLLYNGNAGGALMSLRRVPVPVYSTVKRLTPMIVLGVKTVVNRKLPNPRVLAAVVMVVAGCVVAGFGDLSFDAAGYTIAFASAFFQATYLLLVEHTGAKKGVGSAELLLYNSVLSLPFLLALVVLNGEVYKAREAFWEATRDAPAFPVLLFACSGAGCLLNYSIFLCTMNTSALTTTIVGVLNGVLSTVLGFFLLGGVKFSWMNVIGIGMNTVGGVVYTVAKYRQKQQAKGKKGKGGSAGEEEEEEEELLGRRPLGRSGRAAGSGHEHAV</sequence>
<feature type="compositionally biased region" description="Low complexity" evidence="5">
    <location>
        <begin position="352"/>
        <end position="364"/>
    </location>
</feature>
<feature type="transmembrane region" description="Helical" evidence="6">
    <location>
        <begin position="301"/>
        <end position="321"/>
    </location>
</feature>
<feature type="transmembrane region" description="Helical" evidence="6">
    <location>
        <begin position="205"/>
        <end position="225"/>
    </location>
</feature>
<accession>A0AAX4PIG9</accession>
<dbReference type="InterPro" id="IPR050186">
    <property type="entry name" value="TPT_transporter"/>
</dbReference>
<feature type="transmembrane region" description="Helical" evidence="6">
    <location>
        <begin position="173"/>
        <end position="193"/>
    </location>
</feature>
<proteinExistence type="predicted"/>
<reference evidence="8 9" key="1">
    <citation type="submission" date="2024-03" db="EMBL/GenBank/DDBJ databases">
        <title>Complete genome sequence of the green alga Chloropicon roscoffensis RCC1871.</title>
        <authorList>
            <person name="Lemieux C."/>
            <person name="Pombert J.-F."/>
            <person name="Otis C."/>
            <person name="Turmel M."/>
        </authorList>
    </citation>
    <scope>NUCLEOTIDE SEQUENCE [LARGE SCALE GENOMIC DNA]</scope>
    <source>
        <strain evidence="8 9">RCC1871</strain>
    </source>
</reference>
<protein>
    <submittedName>
        <fullName evidence="8">UDP-galactose/UDP-glucose transporter</fullName>
    </submittedName>
</protein>
<dbReference type="GO" id="GO:0016020">
    <property type="term" value="C:membrane"/>
    <property type="evidence" value="ECO:0007669"/>
    <property type="project" value="UniProtKB-SubCell"/>
</dbReference>
<dbReference type="Pfam" id="PF03151">
    <property type="entry name" value="TPT"/>
    <property type="match status" value="1"/>
</dbReference>
<evidence type="ECO:0000259" key="7">
    <source>
        <dbReference type="Pfam" id="PF03151"/>
    </source>
</evidence>
<gene>
    <name evidence="8" type="ORF">HKI87_12g72010</name>
</gene>
<keyword evidence="3 6" id="KW-1133">Transmembrane helix</keyword>
<evidence type="ECO:0000256" key="1">
    <source>
        <dbReference type="ARBA" id="ARBA00004141"/>
    </source>
</evidence>
<feature type="region of interest" description="Disordered" evidence="5">
    <location>
        <begin position="329"/>
        <end position="370"/>
    </location>
</feature>
<keyword evidence="2 6" id="KW-0812">Transmembrane</keyword>
<evidence type="ECO:0000313" key="9">
    <source>
        <dbReference type="Proteomes" id="UP001472866"/>
    </source>
</evidence>
<feature type="transmembrane region" description="Helical" evidence="6">
    <location>
        <begin position="273"/>
        <end position="295"/>
    </location>
</feature>
<dbReference type="PANTHER" id="PTHR11132">
    <property type="entry name" value="SOLUTE CARRIER FAMILY 35"/>
    <property type="match status" value="1"/>
</dbReference>
<evidence type="ECO:0000256" key="4">
    <source>
        <dbReference type="ARBA" id="ARBA00023136"/>
    </source>
</evidence>
<feature type="transmembrane region" description="Helical" evidence="6">
    <location>
        <begin position="150"/>
        <end position="167"/>
    </location>
</feature>
<dbReference type="Proteomes" id="UP001472866">
    <property type="component" value="Chromosome 12"/>
</dbReference>
<evidence type="ECO:0000256" key="3">
    <source>
        <dbReference type="ARBA" id="ARBA00022989"/>
    </source>
</evidence>
<feature type="transmembrane region" description="Helical" evidence="6">
    <location>
        <begin position="56"/>
        <end position="78"/>
    </location>
</feature>
<dbReference type="AlphaFoldDB" id="A0AAX4PIG9"/>
<evidence type="ECO:0000313" key="8">
    <source>
        <dbReference type="EMBL" id="WZN65641.1"/>
    </source>
</evidence>
<feature type="domain" description="Sugar phosphate transporter" evidence="7">
    <location>
        <begin position="41"/>
        <end position="318"/>
    </location>
</feature>
<comment type="subcellular location">
    <subcellularLocation>
        <location evidence="1">Membrane</location>
        <topology evidence="1">Multi-pass membrane protein</topology>
    </subcellularLocation>
</comment>
<organism evidence="8 9">
    <name type="scientific">Chloropicon roscoffensis</name>
    <dbReference type="NCBI Taxonomy" id="1461544"/>
    <lineage>
        <taxon>Eukaryota</taxon>
        <taxon>Viridiplantae</taxon>
        <taxon>Chlorophyta</taxon>
        <taxon>Chloropicophyceae</taxon>
        <taxon>Chloropicales</taxon>
        <taxon>Chloropicaceae</taxon>
        <taxon>Chloropicon</taxon>
    </lineage>
</organism>
<keyword evidence="9" id="KW-1185">Reference proteome</keyword>
<dbReference type="InterPro" id="IPR004853">
    <property type="entry name" value="Sugar_P_trans_dom"/>
</dbReference>
<evidence type="ECO:0000256" key="2">
    <source>
        <dbReference type="ARBA" id="ARBA00022692"/>
    </source>
</evidence>
<name>A0AAX4PIG9_9CHLO</name>